<dbReference type="GO" id="GO:0046983">
    <property type="term" value="F:protein dimerization activity"/>
    <property type="evidence" value="ECO:0007669"/>
    <property type="project" value="InterPro"/>
</dbReference>
<protein>
    <recommendedName>
        <fullName evidence="4">BHLH domain-containing protein</fullName>
    </recommendedName>
</protein>
<organism evidence="5 6">
    <name type="scientific">Brenthis ino</name>
    <name type="common">lesser marbled fritillary</name>
    <dbReference type="NCBI Taxonomy" id="405034"/>
    <lineage>
        <taxon>Eukaryota</taxon>
        <taxon>Metazoa</taxon>
        <taxon>Ecdysozoa</taxon>
        <taxon>Arthropoda</taxon>
        <taxon>Hexapoda</taxon>
        <taxon>Insecta</taxon>
        <taxon>Pterygota</taxon>
        <taxon>Neoptera</taxon>
        <taxon>Endopterygota</taxon>
        <taxon>Lepidoptera</taxon>
        <taxon>Glossata</taxon>
        <taxon>Ditrysia</taxon>
        <taxon>Papilionoidea</taxon>
        <taxon>Nymphalidae</taxon>
        <taxon>Heliconiinae</taxon>
        <taxon>Argynnini</taxon>
        <taxon>Brenthis</taxon>
    </lineage>
</organism>
<dbReference type="InterPro" id="IPR040238">
    <property type="entry name" value="TAL-like"/>
</dbReference>
<keyword evidence="6" id="KW-1185">Reference proteome</keyword>
<reference evidence="5" key="1">
    <citation type="submission" date="2021-12" db="EMBL/GenBank/DDBJ databases">
        <authorList>
            <person name="Martin H S."/>
        </authorList>
    </citation>
    <scope>NUCLEOTIDE SEQUENCE</scope>
</reference>
<evidence type="ECO:0000256" key="3">
    <source>
        <dbReference type="ARBA" id="ARBA00023163"/>
    </source>
</evidence>
<name>A0A8J9V2Q5_9NEOP</name>
<dbReference type="Pfam" id="PF00010">
    <property type="entry name" value="HLH"/>
    <property type="match status" value="1"/>
</dbReference>
<accession>A0A8J9V2Q5</accession>
<dbReference type="InterPro" id="IPR011598">
    <property type="entry name" value="bHLH_dom"/>
</dbReference>
<dbReference type="FunFam" id="4.10.280.10:FF:000015">
    <property type="entry name" value="T-cell acute lymphocytic leukemia 1"/>
    <property type="match status" value="1"/>
</dbReference>
<evidence type="ECO:0000256" key="1">
    <source>
        <dbReference type="ARBA" id="ARBA00023015"/>
    </source>
</evidence>
<keyword evidence="3" id="KW-0804">Transcription</keyword>
<keyword evidence="2" id="KW-0238">DNA-binding</keyword>
<dbReference type="EMBL" id="OV170230">
    <property type="protein sequence ID" value="CAH0714808.1"/>
    <property type="molecule type" value="Genomic_DNA"/>
</dbReference>
<dbReference type="SMART" id="SM00353">
    <property type="entry name" value="HLH"/>
    <property type="match status" value="1"/>
</dbReference>
<feature type="non-terminal residue" evidence="5">
    <location>
        <position position="255"/>
    </location>
</feature>
<dbReference type="InterPro" id="IPR036638">
    <property type="entry name" value="HLH_DNA-bd_sf"/>
</dbReference>
<dbReference type="PANTHER" id="PTHR13864:SF15">
    <property type="entry name" value="T-CELL ACUTE LYMPHOCYTIC LEUKEMIA PROTEIN 1 HOMOLOG-RELATED"/>
    <property type="match status" value="1"/>
</dbReference>
<evidence type="ECO:0000313" key="6">
    <source>
        <dbReference type="Proteomes" id="UP000838878"/>
    </source>
</evidence>
<sequence length="255" mass="29901">MPTVTEITGNIVYSNLMASDQDSCSDEEPDSEMLSDDLCLPDSDDDRQPSRSIQNLTEDLQPLNSCILRPPRKLFTNCRERWRQQNVSGAFAELRRLVPTHPPDKKLSKNEILRMAIRYIGLLSEVLEWQKNHGLINKENSGLAIKCESPLSPTSRRLRLKRPYDDDKRPYEIEYNRFGNEENEEVFRRSFQRTKAEFVFGKDHLKVLRNQYYFPRWRQMPFRNLTGERNGNNLLMIAPAKDDKDCKEKCDAKDK</sequence>
<gene>
    <name evidence="5" type="ORF">BINO364_LOCUS1824</name>
</gene>
<evidence type="ECO:0000256" key="2">
    <source>
        <dbReference type="ARBA" id="ARBA00023125"/>
    </source>
</evidence>
<dbReference type="GO" id="GO:0000981">
    <property type="term" value="F:DNA-binding transcription factor activity, RNA polymerase II-specific"/>
    <property type="evidence" value="ECO:0007669"/>
    <property type="project" value="InterPro"/>
</dbReference>
<evidence type="ECO:0000259" key="4">
    <source>
        <dbReference type="PROSITE" id="PS50888"/>
    </source>
</evidence>
<proteinExistence type="predicted"/>
<dbReference type="GO" id="GO:0000978">
    <property type="term" value="F:RNA polymerase II cis-regulatory region sequence-specific DNA binding"/>
    <property type="evidence" value="ECO:0007669"/>
    <property type="project" value="TreeGrafter"/>
</dbReference>
<evidence type="ECO:0000313" key="5">
    <source>
        <dbReference type="EMBL" id="CAH0714808.1"/>
    </source>
</evidence>
<dbReference type="CDD" id="cd19708">
    <property type="entry name" value="bHLH_TS_dHLH3B_like"/>
    <property type="match status" value="1"/>
</dbReference>
<dbReference type="PANTHER" id="PTHR13864">
    <property type="entry name" value="T-CELL ACUTE LYMPHOCYTIC LEUKEMIA/STEM CELL LEUKEMIA-RELATED"/>
    <property type="match status" value="1"/>
</dbReference>
<dbReference type="Proteomes" id="UP000838878">
    <property type="component" value="Chromosome 10"/>
</dbReference>
<dbReference type="AlphaFoldDB" id="A0A8J9V2Q5"/>
<dbReference type="SUPFAM" id="SSF47459">
    <property type="entry name" value="HLH, helix-loop-helix DNA-binding domain"/>
    <property type="match status" value="1"/>
</dbReference>
<dbReference type="Gene3D" id="4.10.280.10">
    <property type="entry name" value="Helix-loop-helix DNA-binding domain"/>
    <property type="match status" value="1"/>
</dbReference>
<dbReference type="OrthoDB" id="10069510at2759"/>
<feature type="domain" description="BHLH" evidence="4">
    <location>
        <begin position="71"/>
        <end position="123"/>
    </location>
</feature>
<dbReference type="PROSITE" id="PS50888">
    <property type="entry name" value="BHLH"/>
    <property type="match status" value="1"/>
</dbReference>
<keyword evidence="1" id="KW-0805">Transcription regulation</keyword>